<sequence length="718" mass="80231">MPDYALLLAHNEHPGPTTDWPAQPGGPCEAWAEWFESTPLLFSLLLGDARHLPELVPCSAYQDKESLISLAAPMDQVKARWQWLKAQMEPLPAHWPDSVRKSWQQIDAIISQSQRHWLLLDCATLIPHDFDTPEYAAALGSLRERCLQWDCSADSLPEALQVLKQHPHFQLGWWSHSVLARTEVIERYSDDDWPAWLKDNYVERYHSAWDEGTDAYYVMPLKHPRTGEKLPGENHRGNWPVGLVTPYGRWLVKPIEGACGAYTSGGHINVRYPEAREGEGEKSGIKDLNGNWLVPPSAGYLNAYAVTPQVMACKSANVPGTEDLRSLPGLELLHEGLSSIYYNAEEDEFIRADKGPYGTSGGSQKLLLKPDGAPLFDASLYEQVHDFDARTGLAVVLARVPTRNEQDETDFEIREGVIHISGQEIIPCAYQTIERGFNSSPPKVLPGGKLLAITEKGQPHIYNTKGKLLAAPEVWCPPLNCSPKKNELLTFMGEGPEAELLMFSIKDFSLTRTGETWDDYRNAMRGMFKGLDDEAPATTITRAELIEAEDETWMQDITRILCLGDEDEAGELLQQWRDCVAEPDPDEMGWDNGEDGAGEIDPDVMHLPESDNALTLYWIHLLPIASQFARFDWKDADGIANTHWLPGSDDWNWDTPADGVESGLEHLAEHLGSRNLSLIRLATDDDSIRITVVRTEDAEDFLDSLAQASISASNYSAS</sequence>
<keyword evidence="4" id="KW-1185">Reference proteome</keyword>
<dbReference type="EMBL" id="CP125947">
    <property type="protein sequence ID" value="WHS66737.1"/>
    <property type="molecule type" value="Genomic_DNA"/>
</dbReference>
<accession>A0ABY8SUK7</accession>
<feature type="domain" description="DUF6630" evidence="1">
    <location>
        <begin position="557"/>
        <end position="710"/>
    </location>
</feature>
<dbReference type="InterPro" id="IPR046582">
    <property type="entry name" value="DUF6630"/>
</dbReference>
<evidence type="ECO:0000313" key="3">
    <source>
        <dbReference type="EMBL" id="WHS66737.1"/>
    </source>
</evidence>
<gene>
    <name evidence="3" type="ORF">QMY55_06255</name>
</gene>
<dbReference type="RefSeq" id="WP_283487809.1">
    <property type="nucleotide sequence ID" value="NZ_CP125947.1"/>
</dbReference>
<proteinExistence type="predicted"/>
<reference evidence="3 4" key="1">
    <citation type="submission" date="2023-05" db="EMBL/GenBank/DDBJ databases">
        <authorList>
            <person name="Yin Y."/>
            <person name="Lu Z."/>
        </authorList>
    </citation>
    <scope>NUCLEOTIDE SEQUENCE [LARGE SCALE GENOMIC DNA]</scope>
    <source>
        <strain evidence="3 4">ZM22</strain>
    </source>
</reference>
<dbReference type="InterPro" id="IPR056724">
    <property type="entry name" value="DUF7822"/>
</dbReference>
<evidence type="ECO:0000259" key="2">
    <source>
        <dbReference type="Pfam" id="PF25135"/>
    </source>
</evidence>
<feature type="domain" description="DUF7822" evidence="2">
    <location>
        <begin position="22"/>
        <end position="161"/>
    </location>
</feature>
<organism evidence="3 4">
    <name type="scientific">Comamonas resistens</name>
    <dbReference type="NCBI Taxonomy" id="3046670"/>
    <lineage>
        <taxon>Bacteria</taxon>
        <taxon>Pseudomonadati</taxon>
        <taxon>Pseudomonadota</taxon>
        <taxon>Betaproteobacteria</taxon>
        <taxon>Burkholderiales</taxon>
        <taxon>Comamonadaceae</taxon>
        <taxon>Comamonas</taxon>
    </lineage>
</organism>
<dbReference type="Pfam" id="PF20335">
    <property type="entry name" value="DUF6630"/>
    <property type="match status" value="1"/>
</dbReference>
<dbReference type="Proteomes" id="UP001240697">
    <property type="component" value="Chromosome"/>
</dbReference>
<dbReference type="Pfam" id="PF25135">
    <property type="entry name" value="DUF7822"/>
    <property type="match status" value="1"/>
</dbReference>
<protein>
    <submittedName>
        <fullName evidence="3">Uncharacterized protein</fullName>
    </submittedName>
</protein>
<evidence type="ECO:0000313" key="4">
    <source>
        <dbReference type="Proteomes" id="UP001240697"/>
    </source>
</evidence>
<evidence type="ECO:0000259" key="1">
    <source>
        <dbReference type="Pfam" id="PF20335"/>
    </source>
</evidence>
<name>A0ABY8SUK7_9BURK</name>